<reference evidence="1 2" key="1">
    <citation type="journal article" date="2018" name="ACS Chem. Biol.">
        <title>Ketoreductase domain dysfunction expands chemodiversity: malyngamide biosynthesis in the cyanobacterium Okeania hirsuta.</title>
        <authorList>
            <person name="Moss N.A."/>
            <person name="Leao T."/>
            <person name="Rankin M."/>
            <person name="McCullough T.M."/>
            <person name="Qu P."/>
            <person name="Korobeynikov A."/>
            <person name="Smith J.L."/>
            <person name="Gerwick L."/>
            <person name="Gerwick W.H."/>
        </authorList>
    </citation>
    <scope>NUCLEOTIDE SEQUENCE [LARGE SCALE GENOMIC DNA]</scope>
    <source>
        <strain evidence="1 2">PAB10Feb10-1</strain>
    </source>
</reference>
<evidence type="ECO:0000313" key="1">
    <source>
        <dbReference type="EMBL" id="RQH21812.1"/>
    </source>
</evidence>
<protein>
    <submittedName>
        <fullName evidence="1">Uncharacterized protein</fullName>
    </submittedName>
</protein>
<sequence>MNKNLIWLFVIVSIVFVTAGDSFEFVPQPVQNASLQSRKFIVGLWPDWLKPKNTNERTEDAVKDLENRADP</sequence>
<dbReference type="Proteomes" id="UP000269154">
    <property type="component" value="Unassembled WGS sequence"/>
</dbReference>
<proteinExistence type="predicted"/>
<keyword evidence="2" id="KW-1185">Reference proteome</keyword>
<gene>
    <name evidence="1" type="ORF">D5R40_31200</name>
</gene>
<accession>A0A3N6PBV6</accession>
<dbReference type="EMBL" id="RCBY01000377">
    <property type="protein sequence ID" value="RQH21812.1"/>
    <property type="molecule type" value="Genomic_DNA"/>
</dbReference>
<dbReference type="RefSeq" id="WP_124147711.1">
    <property type="nucleotide sequence ID" value="NZ_CAWOKI010000306.1"/>
</dbReference>
<comment type="caution">
    <text evidence="1">The sequence shown here is derived from an EMBL/GenBank/DDBJ whole genome shotgun (WGS) entry which is preliminary data.</text>
</comment>
<dbReference type="AlphaFoldDB" id="A0A3N6PBV6"/>
<dbReference type="OrthoDB" id="467406at2"/>
<evidence type="ECO:0000313" key="2">
    <source>
        <dbReference type="Proteomes" id="UP000269154"/>
    </source>
</evidence>
<name>A0A3N6PBV6_9CYAN</name>
<organism evidence="1 2">
    <name type="scientific">Okeania hirsuta</name>
    <dbReference type="NCBI Taxonomy" id="1458930"/>
    <lineage>
        <taxon>Bacteria</taxon>
        <taxon>Bacillati</taxon>
        <taxon>Cyanobacteriota</taxon>
        <taxon>Cyanophyceae</taxon>
        <taxon>Oscillatoriophycideae</taxon>
        <taxon>Oscillatoriales</taxon>
        <taxon>Microcoleaceae</taxon>
        <taxon>Okeania</taxon>
    </lineage>
</organism>